<name>A0A8R1DXY7_CAEJA</name>
<sequence>MCVRRNDNGSRVRRDVWPDDEKGVIFAPGLIRVNHQCQMPLSAKTLLKIPLDVRAGWLVSDLQYQKLISEAEIAHLQSSLYSGLFQVEDGVRVTTNSTISHLRGELFELFLNVQEGTYHRLVTLHIYVDPTSSLEFLTPVYHATVYPTRGSEVIFSTPIALKNSTDKLEISSLTITGPFTLSVHGKSVKLHFSEPQEAAKIHVIYLGAFLGNMVVAQCKIVVEVLDSERFLLADKKFKVEFTLGTLPGNFTVFDVQKRNPSEPLLFHLEQPSRFFKICQLTGRVSTLQTVGYGVYHVHVVARNQRKQRSDAWLEILVLKKFVPAEKSRSRRHLDDVVFKISENTPVEEIERKQMKIPLFPGETVGEVSVAKDLLRIDEEGRIHVLKPLNFEKTSSIIATVPINGLQSR</sequence>
<reference evidence="1" key="2">
    <citation type="submission" date="2022-06" db="UniProtKB">
        <authorList>
            <consortium name="EnsemblMetazoa"/>
        </authorList>
    </citation>
    <scope>IDENTIFICATION</scope>
    <source>
        <strain evidence="1">DF5081</strain>
    </source>
</reference>
<accession>A0A8R1DXY7</accession>
<dbReference type="EnsemblMetazoa" id="CJA14624a.1">
    <property type="protein sequence ID" value="CJA14624a.1"/>
    <property type="gene ID" value="WBGene00133828"/>
</dbReference>
<dbReference type="Proteomes" id="UP000005237">
    <property type="component" value="Unassembled WGS sequence"/>
</dbReference>
<evidence type="ECO:0000313" key="2">
    <source>
        <dbReference type="Proteomes" id="UP000005237"/>
    </source>
</evidence>
<evidence type="ECO:0000313" key="1">
    <source>
        <dbReference type="EnsemblMetazoa" id="CJA14624a.1"/>
    </source>
</evidence>
<organism evidence="1 2">
    <name type="scientific">Caenorhabditis japonica</name>
    <dbReference type="NCBI Taxonomy" id="281687"/>
    <lineage>
        <taxon>Eukaryota</taxon>
        <taxon>Metazoa</taxon>
        <taxon>Ecdysozoa</taxon>
        <taxon>Nematoda</taxon>
        <taxon>Chromadorea</taxon>
        <taxon>Rhabditida</taxon>
        <taxon>Rhabditina</taxon>
        <taxon>Rhabditomorpha</taxon>
        <taxon>Rhabditoidea</taxon>
        <taxon>Rhabditidae</taxon>
        <taxon>Peloderinae</taxon>
        <taxon>Caenorhabditis</taxon>
    </lineage>
</organism>
<reference evidence="2" key="1">
    <citation type="submission" date="2010-08" db="EMBL/GenBank/DDBJ databases">
        <authorList>
            <consortium name="Caenorhabditis japonica Sequencing Consortium"/>
            <person name="Wilson R.K."/>
        </authorList>
    </citation>
    <scope>NUCLEOTIDE SEQUENCE [LARGE SCALE GENOMIC DNA]</scope>
    <source>
        <strain evidence="2">DF5081</strain>
    </source>
</reference>
<proteinExistence type="predicted"/>
<dbReference type="AlphaFoldDB" id="A0A8R1DXY7"/>
<protein>
    <submittedName>
        <fullName evidence="1">Uncharacterized protein</fullName>
    </submittedName>
</protein>
<keyword evidence="2" id="KW-1185">Reference proteome</keyword>